<dbReference type="EMBL" id="CP012605">
    <property type="protein sequence ID" value="ANH72885.1"/>
    <property type="molecule type" value="Genomic_DNA"/>
</dbReference>
<dbReference type="AlphaFoldDB" id="A0AAC9BFG6"/>
<gene>
    <name evidence="1" type="ORF">ACS15_1450</name>
</gene>
<name>A0AAC9BFG6_9RALS</name>
<organism evidence="1 2">
    <name type="scientific">Ralstonia insidiosa</name>
    <dbReference type="NCBI Taxonomy" id="190721"/>
    <lineage>
        <taxon>Bacteria</taxon>
        <taxon>Pseudomonadati</taxon>
        <taxon>Pseudomonadota</taxon>
        <taxon>Betaproteobacteria</taxon>
        <taxon>Burkholderiales</taxon>
        <taxon>Burkholderiaceae</taxon>
        <taxon>Ralstonia</taxon>
    </lineage>
</organism>
<reference evidence="1 2" key="1">
    <citation type="submission" date="2015-09" db="EMBL/GenBank/DDBJ databases">
        <authorList>
            <person name="Xu Y."/>
            <person name="Nagy A."/>
            <person name="Liu N.T."/>
            <person name="Nou X."/>
        </authorList>
    </citation>
    <scope>NUCLEOTIDE SEQUENCE [LARGE SCALE GENOMIC DNA]</scope>
    <source>
        <strain evidence="1 2">FC1138</strain>
    </source>
</reference>
<dbReference type="KEGG" id="rin:ACS15_1450"/>
<dbReference type="RefSeq" id="WP_021194719.1">
    <property type="nucleotide sequence ID" value="NZ_CP012605.1"/>
</dbReference>
<protein>
    <submittedName>
        <fullName evidence="1">Putative, phage integrase domain protein</fullName>
    </submittedName>
</protein>
<evidence type="ECO:0000313" key="1">
    <source>
        <dbReference type="EMBL" id="ANH72885.1"/>
    </source>
</evidence>
<dbReference type="Proteomes" id="UP000077927">
    <property type="component" value="Chromosome 1"/>
</dbReference>
<sequence>MAAVIKRLGAYKLTALKPKLLAEYRDEKLRTLGPQTVIHHLALVNRALTLAKRESGASCCPAACQRS</sequence>
<evidence type="ECO:0000313" key="2">
    <source>
        <dbReference type="Proteomes" id="UP000077927"/>
    </source>
</evidence>
<accession>A0AAC9BFG6</accession>
<proteinExistence type="predicted"/>